<dbReference type="PANTHER" id="PTHR31001:SF76">
    <property type="entry name" value="ZN(2)-C6 FUNGAL-TYPE DOMAIN-CONTAINING PROTEIN"/>
    <property type="match status" value="1"/>
</dbReference>
<dbReference type="PANTHER" id="PTHR31001">
    <property type="entry name" value="UNCHARACTERIZED TRANSCRIPTIONAL REGULATORY PROTEIN"/>
    <property type="match status" value="1"/>
</dbReference>
<dbReference type="GO" id="GO:0008270">
    <property type="term" value="F:zinc ion binding"/>
    <property type="evidence" value="ECO:0007669"/>
    <property type="project" value="InterPro"/>
</dbReference>
<organism evidence="5 6">
    <name type="scientific">Mycena sanguinolenta</name>
    <dbReference type="NCBI Taxonomy" id="230812"/>
    <lineage>
        <taxon>Eukaryota</taxon>
        <taxon>Fungi</taxon>
        <taxon>Dikarya</taxon>
        <taxon>Basidiomycota</taxon>
        <taxon>Agaricomycotina</taxon>
        <taxon>Agaricomycetes</taxon>
        <taxon>Agaricomycetidae</taxon>
        <taxon>Agaricales</taxon>
        <taxon>Marasmiineae</taxon>
        <taxon>Mycenaceae</taxon>
        <taxon>Mycena</taxon>
    </lineage>
</organism>
<proteinExistence type="predicted"/>
<dbReference type="CDD" id="cd00067">
    <property type="entry name" value="GAL4"/>
    <property type="match status" value="1"/>
</dbReference>
<keyword evidence="2" id="KW-0479">Metal-binding</keyword>
<feature type="domain" description="Zn(2)-C6 fungal-type" evidence="4">
    <location>
        <begin position="23"/>
        <end position="54"/>
    </location>
</feature>
<dbReference type="InterPro" id="IPR001138">
    <property type="entry name" value="Zn2Cys6_DnaBD"/>
</dbReference>
<dbReference type="PROSITE" id="PS50048">
    <property type="entry name" value="ZN2_CY6_FUNGAL_2"/>
    <property type="match status" value="1"/>
</dbReference>
<dbReference type="Proteomes" id="UP000623467">
    <property type="component" value="Unassembled WGS sequence"/>
</dbReference>
<dbReference type="GO" id="GO:0000981">
    <property type="term" value="F:DNA-binding transcription factor activity, RNA polymerase II-specific"/>
    <property type="evidence" value="ECO:0007669"/>
    <property type="project" value="InterPro"/>
</dbReference>
<dbReference type="SUPFAM" id="SSF57701">
    <property type="entry name" value="Zn2/Cys6 DNA-binding domain"/>
    <property type="match status" value="1"/>
</dbReference>
<dbReference type="Pfam" id="PF04082">
    <property type="entry name" value="Fungal_trans"/>
    <property type="match status" value="1"/>
</dbReference>
<dbReference type="GO" id="GO:0006351">
    <property type="term" value="P:DNA-templated transcription"/>
    <property type="evidence" value="ECO:0007669"/>
    <property type="project" value="InterPro"/>
</dbReference>
<name>A0A8H6ZCJ1_9AGAR</name>
<dbReference type="GO" id="GO:0005634">
    <property type="term" value="C:nucleus"/>
    <property type="evidence" value="ECO:0007669"/>
    <property type="project" value="UniProtKB-SubCell"/>
</dbReference>
<evidence type="ECO:0000256" key="1">
    <source>
        <dbReference type="ARBA" id="ARBA00004123"/>
    </source>
</evidence>
<dbReference type="GO" id="GO:0003677">
    <property type="term" value="F:DNA binding"/>
    <property type="evidence" value="ECO:0007669"/>
    <property type="project" value="InterPro"/>
</dbReference>
<dbReference type="InterPro" id="IPR050613">
    <property type="entry name" value="Sec_Metabolite_Reg"/>
</dbReference>
<dbReference type="Gene3D" id="4.10.240.10">
    <property type="entry name" value="Zn(2)-C6 fungal-type DNA-binding domain"/>
    <property type="match status" value="1"/>
</dbReference>
<evidence type="ECO:0000313" key="6">
    <source>
        <dbReference type="Proteomes" id="UP000623467"/>
    </source>
</evidence>
<dbReference type="InterPro" id="IPR036864">
    <property type="entry name" value="Zn2-C6_fun-type_DNA-bd_sf"/>
</dbReference>
<comment type="subcellular location">
    <subcellularLocation>
        <location evidence="1">Nucleus</location>
    </subcellularLocation>
</comment>
<sequence length="730" mass="81548">MNSPIEPEVTRPAKRKRVRQKASCLACQRRKGRCEQIESDRCEGCIKRNEECVWETPALVGNVPNDIAATIGHLARRVAVLERQMSLKQDRIPAVNTPTSHIDSPVYSTNSAHTETEDAAQALEDIALGRRQYHTFGINSEVPDSHTRNATFVAPGAFTSIFLGTPPPRRSVLQGSQSENDAFLESLPDKPVSDALVQIFLSDIAWIYQILHGPTFLDECRQLWSVKDQGTDYVIDPAWFACYFMVLAWAASSLNASNMPLALKHYPAADVASLPRVWSNTAELALHASSWAAKPQLRAVQAILLKISYERPGAQSADDADEGTSFFVWLAAATRICQLLGLHRLGSDPNTMPADDPALPSQPCLLKRELAKRIFFFCLVHDWIFVSGSPGMNQIQVNSFDTDPPLNLDEDDLGLDMTIPEHPSNYMAVYSYTKNLFILAQFQRVATDLTQQRAPVGYATILQLDADLQKEIHRLEHICDFSNPRLQSFHRSLLLAILHNRVVRLHRSFFMRGMNPKTPEDKQYTESVTASLRSAEAVCRMLRELGENGHRKFLWWVPAYGLGSCIVLFVRALQKEEQGSDAQKERALIRDVRHFYELGTSPDVCSPKAALICKQACRILDGFLEQPTRNSDSPVADIFRQITTKIGTAASAPLEEYHRVDGFPDFPSFSSISSPVGRHPEPFDAEGVHSALLSLTTMTDPLMALENPTTTDWNQLLISMNTSTYWGAEV</sequence>
<evidence type="ECO:0000256" key="3">
    <source>
        <dbReference type="ARBA" id="ARBA00023242"/>
    </source>
</evidence>
<dbReference type="SMART" id="SM00066">
    <property type="entry name" value="GAL4"/>
    <property type="match status" value="1"/>
</dbReference>
<reference evidence="5" key="1">
    <citation type="submission" date="2020-05" db="EMBL/GenBank/DDBJ databases">
        <title>Mycena genomes resolve the evolution of fungal bioluminescence.</title>
        <authorList>
            <person name="Tsai I.J."/>
        </authorList>
    </citation>
    <scope>NUCLEOTIDE SEQUENCE</scope>
    <source>
        <strain evidence="5">160909Yilan</strain>
    </source>
</reference>
<protein>
    <submittedName>
        <fullName evidence="5">Zn(2)-C6 fungal-type transcription factor</fullName>
    </submittedName>
</protein>
<evidence type="ECO:0000259" key="4">
    <source>
        <dbReference type="PROSITE" id="PS50048"/>
    </source>
</evidence>
<dbReference type="InterPro" id="IPR007219">
    <property type="entry name" value="XnlR_reg_dom"/>
</dbReference>
<dbReference type="CDD" id="cd12148">
    <property type="entry name" value="fungal_TF_MHR"/>
    <property type="match status" value="1"/>
</dbReference>
<gene>
    <name evidence="5" type="ORF">MSAN_00322600</name>
</gene>
<dbReference type="AlphaFoldDB" id="A0A8H6ZCJ1"/>
<evidence type="ECO:0000313" key="5">
    <source>
        <dbReference type="EMBL" id="KAF7374386.1"/>
    </source>
</evidence>
<keyword evidence="6" id="KW-1185">Reference proteome</keyword>
<comment type="caution">
    <text evidence="5">The sequence shown here is derived from an EMBL/GenBank/DDBJ whole genome shotgun (WGS) entry which is preliminary data.</text>
</comment>
<evidence type="ECO:0000256" key="2">
    <source>
        <dbReference type="ARBA" id="ARBA00022723"/>
    </source>
</evidence>
<accession>A0A8H6ZCJ1</accession>
<keyword evidence="3" id="KW-0539">Nucleus</keyword>
<dbReference type="OrthoDB" id="3364175at2759"/>
<dbReference type="EMBL" id="JACAZH010000002">
    <property type="protein sequence ID" value="KAF7374386.1"/>
    <property type="molecule type" value="Genomic_DNA"/>
</dbReference>